<keyword evidence="3" id="KW-0963">Cytoplasm</keyword>
<dbReference type="PIR" id="F90124">
    <property type="entry name" value="F90124"/>
</dbReference>
<dbReference type="AlphaFoldDB" id="Q98S92"/>
<dbReference type="InterPro" id="IPR027409">
    <property type="entry name" value="GroEL-like_apical_dom_sf"/>
</dbReference>
<dbReference type="Gene3D" id="3.30.260.10">
    <property type="entry name" value="TCP-1-like chaperonin intermediate domain"/>
    <property type="match status" value="1"/>
</dbReference>
<dbReference type="Gene3D" id="1.10.560.10">
    <property type="entry name" value="GroEL-like equatorial domain"/>
    <property type="match status" value="1"/>
</dbReference>
<dbReference type="PANTHER" id="PTHR11353">
    <property type="entry name" value="CHAPERONIN"/>
    <property type="match status" value="1"/>
</dbReference>
<sequence>MSFELKDSKSYQTLSQNISRIEKIIKILKTSFGPYSMNKIITRKNGRDVITSDGATIVSNTISEDSIEKILVEMVKSQDYEEGDGTTSVCLLTYEILIESFKLIQQGFDTKDIIKNLKKCGLLCQKILNEIAEDNKIKNFCSLRQFLLFCCSTSLKSKSISSKRHIFSNILVDIVLSMGNKFNKNSIIIQEIMGGSSVDSFFFNGICFKKPFSYAGYEKQKKKYFDGNLLLINFELELSAEKFECEFKIKNVSFFRKFIDSEWSIFYEKLDSIVFSGCIVVLSSQSIGDLATQYFSERNMLCGGRIEITILEKISSITKANIIPSVYEISKNSIGFFRIIEEKQISSEKYIFINSYTSKTLTLIIRGGNDNLIKDTIRSVNDGLMVIKHIYHTNKFVGGAGSCEMKLSEKLRKYAKTLTGTDQYIVSKLSKVFEIIPKTLIENSGMDPLEIIAKLRKLNSSSEKWYGVELSRGNIIDSLANFVWEPLSMKMNIIKTALGTCDLIINTDNTIV</sequence>
<dbReference type="EMBL" id="AF083031">
    <property type="protein sequence ID" value="AAK39691.1"/>
    <property type="molecule type" value="Genomic_DNA"/>
</dbReference>
<dbReference type="InterPro" id="IPR002194">
    <property type="entry name" value="Chaperonin_TCP-1_CS"/>
</dbReference>
<dbReference type="GeneID" id="857164"/>
<dbReference type="InterPro" id="IPR002423">
    <property type="entry name" value="Cpn60/GroEL/TCP-1"/>
</dbReference>
<reference evidence="9 10" key="1">
    <citation type="journal article" date="2001" name="Nature">
        <title>The highly reduced genome of an enslaved algal nucleus.</title>
        <authorList>
            <person name="Douglas S."/>
            <person name="Zauner S."/>
            <person name="Fraunholz M."/>
            <person name="Beaton M."/>
            <person name="Penny S."/>
            <person name="Deng L."/>
            <person name="Wu X."/>
            <person name="Reith M."/>
            <person name="Cavalier-Smith T."/>
            <person name="Maier U."/>
        </authorList>
    </citation>
    <scope>NUCLEOTIDE SEQUENCE [LARGE SCALE GENOMIC DNA]</scope>
</reference>
<evidence type="ECO:0000313" key="9">
    <source>
        <dbReference type="EMBL" id="AAK39691.1"/>
    </source>
</evidence>
<dbReference type="InterPro" id="IPR017998">
    <property type="entry name" value="Chaperone_TCP-1"/>
</dbReference>
<dbReference type="PROSITE" id="PS00750">
    <property type="entry name" value="TCP1_1"/>
    <property type="match status" value="1"/>
</dbReference>
<dbReference type="Proteomes" id="UP000242167">
    <property type="component" value="Nucleomorph 3"/>
</dbReference>
<dbReference type="Pfam" id="PF00118">
    <property type="entry name" value="Cpn60_TCP1"/>
    <property type="match status" value="1"/>
</dbReference>
<evidence type="ECO:0000256" key="6">
    <source>
        <dbReference type="ARBA" id="ARBA00023186"/>
    </source>
</evidence>
<evidence type="ECO:0000256" key="1">
    <source>
        <dbReference type="ARBA" id="ARBA00004496"/>
    </source>
</evidence>
<evidence type="ECO:0000256" key="5">
    <source>
        <dbReference type="ARBA" id="ARBA00022840"/>
    </source>
</evidence>
<dbReference type="Gene3D" id="3.50.7.10">
    <property type="entry name" value="GroEL"/>
    <property type="match status" value="1"/>
</dbReference>
<dbReference type="SUPFAM" id="SSF54849">
    <property type="entry name" value="GroEL-intermediate domain like"/>
    <property type="match status" value="1"/>
</dbReference>
<dbReference type="GO" id="GO:0016887">
    <property type="term" value="F:ATP hydrolysis activity"/>
    <property type="evidence" value="ECO:0007669"/>
    <property type="project" value="InterPro"/>
</dbReference>
<evidence type="ECO:0000256" key="3">
    <source>
        <dbReference type="ARBA" id="ARBA00022490"/>
    </source>
</evidence>
<evidence type="ECO:0000256" key="8">
    <source>
        <dbReference type="RuleBase" id="RU004187"/>
    </source>
</evidence>
<keyword evidence="4 8" id="KW-0547">Nucleotide-binding</keyword>
<keyword evidence="9" id="KW-0542">Nucleomorph</keyword>
<comment type="subcellular location">
    <subcellularLocation>
        <location evidence="1">Cytoplasm</location>
    </subcellularLocation>
</comment>
<dbReference type="GO" id="GO:0005737">
    <property type="term" value="C:cytoplasm"/>
    <property type="evidence" value="ECO:0007669"/>
    <property type="project" value="UniProtKB-SubCell"/>
</dbReference>
<evidence type="ECO:0000256" key="4">
    <source>
        <dbReference type="ARBA" id="ARBA00022741"/>
    </source>
</evidence>
<dbReference type="RefSeq" id="XP_001713382.1">
    <property type="nucleotide sequence ID" value="XM_001713330.1"/>
</dbReference>
<dbReference type="PRINTS" id="PR00304">
    <property type="entry name" value="TCOMPLEXTCP1"/>
</dbReference>
<organism evidence="9 10">
    <name type="scientific">Guillardia theta</name>
    <name type="common">Cryptophyte</name>
    <name type="synonym">Cryptomonas phi</name>
    <dbReference type="NCBI Taxonomy" id="55529"/>
    <lineage>
        <taxon>Eukaryota</taxon>
        <taxon>Cryptophyceae</taxon>
        <taxon>Pyrenomonadales</taxon>
        <taxon>Geminigeraceae</taxon>
        <taxon>Guillardia</taxon>
    </lineage>
</organism>
<dbReference type="GO" id="GO:0005524">
    <property type="term" value="F:ATP binding"/>
    <property type="evidence" value="ECO:0007669"/>
    <property type="project" value="UniProtKB-KW"/>
</dbReference>
<dbReference type="SUPFAM" id="SSF52029">
    <property type="entry name" value="GroEL apical domain-like"/>
    <property type="match status" value="1"/>
</dbReference>
<dbReference type="InterPro" id="IPR027413">
    <property type="entry name" value="GROEL-like_equatorial_sf"/>
</dbReference>
<dbReference type="SUPFAM" id="SSF48592">
    <property type="entry name" value="GroEL equatorial domain-like"/>
    <property type="match status" value="1"/>
</dbReference>
<dbReference type="GO" id="GO:0140662">
    <property type="term" value="F:ATP-dependent protein folding chaperone"/>
    <property type="evidence" value="ECO:0007669"/>
    <property type="project" value="InterPro"/>
</dbReference>
<geneLocation type="nucleomorph" evidence="9"/>
<gene>
    <name evidence="9" type="primary">tcpH</name>
</gene>
<keyword evidence="5 8" id="KW-0067">ATP-binding</keyword>
<dbReference type="InterPro" id="IPR027410">
    <property type="entry name" value="TCP-1-like_intermed_sf"/>
</dbReference>
<evidence type="ECO:0000256" key="2">
    <source>
        <dbReference type="ARBA" id="ARBA00008020"/>
    </source>
</evidence>
<keyword evidence="6 8" id="KW-0143">Chaperone</keyword>
<name>Q98S92_GUITH</name>
<comment type="similarity">
    <text evidence="2 8">Belongs to the TCP-1 chaperonin family.</text>
</comment>
<dbReference type="GO" id="GO:0051082">
    <property type="term" value="F:unfolded protein binding"/>
    <property type="evidence" value="ECO:0007669"/>
    <property type="project" value="InterPro"/>
</dbReference>
<proteinExistence type="inferred from homology"/>
<protein>
    <recommendedName>
        <fullName evidence="7">CCT-eta</fullName>
    </recommendedName>
</protein>
<dbReference type="FunFam" id="3.50.7.10:FF:000006">
    <property type="entry name" value="T-complex protein 1 subunit eta"/>
    <property type="match status" value="1"/>
</dbReference>
<accession>Q98S92</accession>
<evidence type="ECO:0000313" key="10">
    <source>
        <dbReference type="Proteomes" id="UP000242167"/>
    </source>
</evidence>
<evidence type="ECO:0000256" key="7">
    <source>
        <dbReference type="ARBA" id="ARBA00032221"/>
    </source>
</evidence>